<dbReference type="InterPro" id="IPR034422">
    <property type="entry name" value="HydE/PylB-like"/>
</dbReference>
<keyword evidence="3" id="KW-0408">Iron</keyword>
<name>K4LBV2_THEPS</name>
<evidence type="ECO:0000256" key="2">
    <source>
        <dbReference type="ARBA" id="ARBA00022723"/>
    </source>
</evidence>
<dbReference type="SUPFAM" id="SSF102114">
    <property type="entry name" value="Radical SAM enzymes"/>
    <property type="match status" value="1"/>
</dbReference>
<evidence type="ECO:0000259" key="5">
    <source>
        <dbReference type="PROSITE" id="PS51918"/>
    </source>
</evidence>
<dbReference type="HOGENOM" id="CLU_052149_0_0_9"/>
<dbReference type="InterPro" id="IPR058240">
    <property type="entry name" value="rSAM_sf"/>
</dbReference>
<dbReference type="Pfam" id="PF04055">
    <property type="entry name" value="Radical_SAM"/>
    <property type="match status" value="1"/>
</dbReference>
<accession>K4LBV2</accession>
<reference evidence="6 7" key="1">
    <citation type="journal article" date="2012" name="BMC Genomics">
        <title>Genome-guided analysis of physiological and morphological traits of the fermentative acetate oxidizer Thermacetogenium phaeum.</title>
        <authorList>
            <person name="Oehler D."/>
            <person name="Poehlein A."/>
            <person name="Leimbach A."/>
            <person name="Muller N."/>
            <person name="Daniel R."/>
            <person name="Gottschalk G."/>
            <person name="Schink B."/>
        </authorList>
    </citation>
    <scope>NUCLEOTIDE SEQUENCE [LARGE SCALE GENOMIC DNA]</scope>
    <source>
        <strain evidence="7">ATCC BAA-254 / DSM 26808 / PB</strain>
    </source>
</reference>
<dbReference type="GO" id="GO:0016740">
    <property type="term" value="F:transferase activity"/>
    <property type="evidence" value="ECO:0007669"/>
    <property type="project" value="TreeGrafter"/>
</dbReference>
<gene>
    <name evidence="6" type="ordered locus">Tph_c01230</name>
</gene>
<evidence type="ECO:0000256" key="4">
    <source>
        <dbReference type="ARBA" id="ARBA00023014"/>
    </source>
</evidence>
<dbReference type="InterPro" id="IPR013785">
    <property type="entry name" value="Aldolase_TIM"/>
</dbReference>
<keyword evidence="7" id="KW-1185">Reference proteome</keyword>
<dbReference type="eggNOG" id="COG0502">
    <property type="taxonomic scope" value="Bacteria"/>
</dbReference>
<dbReference type="GO" id="GO:0046872">
    <property type="term" value="F:metal ion binding"/>
    <property type="evidence" value="ECO:0007669"/>
    <property type="project" value="UniProtKB-KW"/>
</dbReference>
<organism evidence="6 7">
    <name type="scientific">Thermacetogenium phaeum (strain ATCC BAA-254 / DSM 26808 / PB)</name>
    <dbReference type="NCBI Taxonomy" id="1089553"/>
    <lineage>
        <taxon>Bacteria</taxon>
        <taxon>Bacillati</taxon>
        <taxon>Bacillota</taxon>
        <taxon>Clostridia</taxon>
        <taxon>Thermoanaerobacterales</taxon>
        <taxon>Thermoanaerobacteraceae</taxon>
        <taxon>Thermacetogenium</taxon>
    </lineage>
</organism>
<feature type="domain" description="Radical SAM core" evidence="5">
    <location>
        <begin position="54"/>
        <end position="266"/>
    </location>
</feature>
<dbReference type="Gene3D" id="3.20.20.70">
    <property type="entry name" value="Aldolase class I"/>
    <property type="match status" value="1"/>
</dbReference>
<keyword evidence="4" id="KW-0411">Iron-sulfur</keyword>
<dbReference type="InterPro" id="IPR007197">
    <property type="entry name" value="rSAM"/>
</dbReference>
<dbReference type="STRING" id="1089553.Tph_c01230"/>
<sequence length="333" mass="36770">MLASDIRRIVDRARAGKQLGPDEIGELFSVPLVSEEAYYIQYVGREMSREASGGKAEIHAQIGIDNQACPNNCEFCSFAACNGVFKKPSIASLEEILERARDFEKNGANAILLMTTVAFPFEDFIVIAREVKRHLQEDTVLIANLPDFGYQEAMALKDAGVNGIYHAVRLGEGEVTRIEPAKRLNTIKAAKQAGLKVCTCLEPVGPEHTIEELVEKTLICRDIEPVFSGAGRRISVPGSRLERFGMVSEARMALYVAVVRLAMGYGAPLNCTHEPNVPAAIAGADIIWAEAGTNPRDTDQKTEKSRGFNVQRCRQIFKEAEWEVYEGPSQYFL</sequence>
<keyword evidence="1" id="KW-0949">S-adenosyl-L-methionine</keyword>
<evidence type="ECO:0000313" key="6">
    <source>
        <dbReference type="EMBL" id="AFV10371.1"/>
    </source>
</evidence>
<dbReference type="SFLD" id="SFLDS00029">
    <property type="entry name" value="Radical_SAM"/>
    <property type="match status" value="1"/>
</dbReference>
<dbReference type="RefSeq" id="WP_015049291.1">
    <property type="nucleotide sequence ID" value="NC_018870.1"/>
</dbReference>
<protein>
    <submittedName>
        <fullName evidence="6">Radical SAM domain-containing protein</fullName>
    </submittedName>
</protein>
<keyword evidence="2" id="KW-0479">Metal-binding</keyword>
<dbReference type="PROSITE" id="PS51918">
    <property type="entry name" value="RADICAL_SAM"/>
    <property type="match status" value="1"/>
</dbReference>
<dbReference type="AlphaFoldDB" id="K4LBV2"/>
<dbReference type="OrthoDB" id="5405220at2"/>
<dbReference type="Proteomes" id="UP000000467">
    <property type="component" value="Chromosome"/>
</dbReference>
<proteinExistence type="predicted"/>
<dbReference type="PANTHER" id="PTHR43726:SF1">
    <property type="entry name" value="BIOTIN SYNTHASE"/>
    <property type="match status" value="1"/>
</dbReference>
<dbReference type="KEGG" id="tpz:Tph_c01230"/>
<evidence type="ECO:0000256" key="1">
    <source>
        <dbReference type="ARBA" id="ARBA00022691"/>
    </source>
</evidence>
<dbReference type="CDD" id="cd01335">
    <property type="entry name" value="Radical_SAM"/>
    <property type="match status" value="1"/>
</dbReference>
<dbReference type="EMBL" id="CP003732">
    <property type="protein sequence ID" value="AFV10371.1"/>
    <property type="molecule type" value="Genomic_DNA"/>
</dbReference>
<evidence type="ECO:0000313" key="7">
    <source>
        <dbReference type="Proteomes" id="UP000000467"/>
    </source>
</evidence>
<dbReference type="GO" id="GO:0051536">
    <property type="term" value="F:iron-sulfur cluster binding"/>
    <property type="evidence" value="ECO:0007669"/>
    <property type="project" value="UniProtKB-KW"/>
</dbReference>
<evidence type="ECO:0000256" key="3">
    <source>
        <dbReference type="ARBA" id="ARBA00023004"/>
    </source>
</evidence>
<dbReference type="PANTHER" id="PTHR43726">
    <property type="entry name" value="3-METHYLORNITHINE SYNTHASE"/>
    <property type="match status" value="1"/>
</dbReference>